<organism evidence="5 6">
    <name type="scientific">Sulfitobacter delicatus</name>
    <dbReference type="NCBI Taxonomy" id="218672"/>
    <lineage>
        <taxon>Bacteria</taxon>
        <taxon>Pseudomonadati</taxon>
        <taxon>Pseudomonadota</taxon>
        <taxon>Alphaproteobacteria</taxon>
        <taxon>Rhodobacterales</taxon>
        <taxon>Roseobacteraceae</taxon>
        <taxon>Sulfitobacter</taxon>
    </lineage>
</organism>
<keyword evidence="2" id="KW-0548">Nucleotidyltransferase</keyword>
<proteinExistence type="predicted"/>
<dbReference type="InterPro" id="IPR025877">
    <property type="entry name" value="MobA-like_NTP_Trfase"/>
</dbReference>
<dbReference type="PANTHER" id="PTHR43584:SF8">
    <property type="entry name" value="N-ACETYLMURAMATE ALPHA-1-PHOSPHATE URIDYLYLTRANSFERASE"/>
    <property type="match status" value="1"/>
</dbReference>
<dbReference type="EMBL" id="FNBP01000001">
    <property type="protein sequence ID" value="SDF18404.1"/>
    <property type="molecule type" value="Genomic_DNA"/>
</dbReference>
<dbReference type="SUPFAM" id="SSF53448">
    <property type="entry name" value="Nucleotide-diphospho-sugar transferases"/>
    <property type="match status" value="1"/>
</dbReference>
<dbReference type="STRING" id="218672.SAMN04489759_101537"/>
<dbReference type="Proteomes" id="UP000199399">
    <property type="component" value="Unassembled WGS sequence"/>
</dbReference>
<feature type="domain" description="MobA-like NTP transferase" evidence="4">
    <location>
        <begin position="11"/>
        <end position="134"/>
    </location>
</feature>
<keyword evidence="6" id="KW-1185">Reference proteome</keyword>
<evidence type="ECO:0000259" key="4">
    <source>
        <dbReference type="Pfam" id="PF12804"/>
    </source>
</evidence>
<dbReference type="Pfam" id="PF12804">
    <property type="entry name" value="NTP_transf_3"/>
    <property type="match status" value="1"/>
</dbReference>
<sequence length="230" mass="24880">MREYPDAIMMFAAGFGTRMKHLTQHQPKPLVPVAGRPLIDHALDLARGVGPSRIVANLHYLPEQLDAHLKPQGVTTIIETPEILDTGGGLRNALPLLGTEPVFTMNSDAIWAGPNPLSLLRKAWKPEQMDALLMTVPLGQTLGHGGQGDFTLGENGHLTRGPGNVYGGVQIIKTDLLSDIDADKFSLNLLWDMMLERQTLFGLPYPGRWCDVGHPGGIALAESLLADADV</sequence>
<dbReference type="InterPro" id="IPR050065">
    <property type="entry name" value="GlmU-like"/>
</dbReference>
<evidence type="ECO:0000256" key="3">
    <source>
        <dbReference type="ARBA" id="ARBA00022842"/>
    </source>
</evidence>
<name>A0A1G7J0T4_9RHOB</name>
<evidence type="ECO:0000256" key="1">
    <source>
        <dbReference type="ARBA" id="ARBA00022679"/>
    </source>
</evidence>
<dbReference type="PANTHER" id="PTHR43584">
    <property type="entry name" value="NUCLEOTIDYL TRANSFERASE"/>
    <property type="match status" value="1"/>
</dbReference>
<keyword evidence="3" id="KW-0460">Magnesium</keyword>
<dbReference type="Gene3D" id="3.90.550.10">
    <property type="entry name" value="Spore Coat Polysaccharide Biosynthesis Protein SpsA, Chain A"/>
    <property type="match status" value="1"/>
</dbReference>
<dbReference type="RefSeq" id="WP_093738875.1">
    <property type="nucleotide sequence ID" value="NZ_FNBP01000001.1"/>
</dbReference>
<protein>
    <submittedName>
        <fullName evidence="5">MobA-like NTP transferase domain-containing protein</fullName>
    </submittedName>
</protein>
<dbReference type="GO" id="GO:0016779">
    <property type="term" value="F:nucleotidyltransferase activity"/>
    <property type="evidence" value="ECO:0007669"/>
    <property type="project" value="UniProtKB-KW"/>
</dbReference>
<evidence type="ECO:0000313" key="5">
    <source>
        <dbReference type="EMBL" id="SDF18404.1"/>
    </source>
</evidence>
<accession>A0A1G7J0T4</accession>
<evidence type="ECO:0000256" key="2">
    <source>
        <dbReference type="ARBA" id="ARBA00022695"/>
    </source>
</evidence>
<reference evidence="6" key="1">
    <citation type="submission" date="2016-10" db="EMBL/GenBank/DDBJ databases">
        <authorList>
            <person name="Varghese N."/>
            <person name="Submissions S."/>
        </authorList>
    </citation>
    <scope>NUCLEOTIDE SEQUENCE [LARGE SCALE GENOMIC DNA]</scope>
    <source>
        <strain evidence="6">DSM 16477</strain>
    </source>
</reference>
<evidence type="ECO:0000313" key="6">
    <source>
        <dbReference type="Proteomes" id="UP000199399"/>
    </source>
</evidence>
<dbReference type="AlphaFoldDB" id="A0A1G7J0T4"/>
<keyword evidence="1 5" id="KW-0808">Transferase</keyword>
<dbReference type="OrthoDB" id="9788272at2"/>
<dbReference type="CDD" id="cd06422">
    <property type="entry name" value="NTP_transferase_like_1"/>
    <property type="match status" value="1"/>
</dbReference>
<gene>
    <name evidence="5" type="ORF">SAMN04489759_101537</name>
</gene>
<dbReference type="InterPro" id="IPR029044">
    <property type="entry name" value="Nucleotide-diphossugar_trans"/>
</dbReference>